<dbReference type="Pfam" id="PF17032">
    <property type="entry name" value="Zn_ribbon_15"/>
    <property type="match status" value="1"/>
</dbReference>
<comment type="caution">
    <text evidence="2">The sequence shown here is derived from an EMBL/GenBank/DDBJ whole genome shotgun (WGS) entry which is preliminary data.</text>
</comment>
<gene>
    <name evidence="2" type="ORF">IM532_02625</name>
</gene>
<evidence type="ECO:0000313" key="3">
    <source>
        <dbReference type="Proteomes" id="UP000608754"/>
    </source>
</evidence>
<dbReference type="EMBL" id="JADGIK010000001">
    <property type="protein sequence ID" value="MBF0596366.1"/>
    <property type="molecule type" value="Genomic_DNA"/>
</dbReference>
<organism evidence="2 3">
    <name type="scientific">Faecalibacter rhinopitheci</name>
    <dbReference type="NCBI Taxonomy" id="2779678"/>
    <lineage>
        <taxon>Bacteria</taxon>
        <taxon>Pseudomonadati</taxon>
        <taxon>Bacteroidota</taxon>
        <taxon>Flavobacteriia</taxon>
        <taxon>Flavobacteriales</taxon>
        <taxon>Weeksellaceae</taxon>
        <taxon>Faecalibacter</taxon>
    </lineage>
</organism>
<proteinExistence type="predicted"/>
<dbReference type="InterPro" id="IPR031493">
    <property type="entry name" value="Zinc_ribbon_15"/>
</dbReference>
<evidence type="ECO:0000259" key="1">
    <source>
        <dbReference type="Pfam" id="PF17032"/>
    </source>
</evidence>
<dbReference type="Proteomes" id="UP000608754">
    <property type="component" value="Unassembled WGS sequence"/>
</dbReference>
<accession>A0A8J7FU09</accession>
<reference evidence="2" key="1">
    <citation type="submission" date="2020-10" db="EMBL/GenBank/DDBJ databases">
        <authorList>
            <person name="Lu T."/>
            <person name="Wang Q."/>
            <person name="Han X."/>
        </authorList>
    </citation>
    <scope>NUCLEOTIDE SEQUENCE</scope>
    <source>
        <strain evidence="2">WQ 117</strain>
    </source>
</reference>
<keyword evidence="3" id="KW-1185">Reference proteome</keyword>
<protein>
    <submittedName>
        <fullName evidence="2">Zinc-ribbon domain-containing protein</fullName>
    </submittedName>
</protein>
<dbReference type="RefSeq" id="WP_194181891.1">
    <property type="nucleotide sequence ID" value="NZ_JADGIK010000001.1"/>
</dbReference>
<dbReference type="AlphaFoldDB" id="A0A8J7FU09"/>
<name>A0A8J7FU09_9FLAO</name>
<evidence type="ECO:0000313" key="2">
    <source>
        <dbReference type="EMBL" id="MBF0596366.1"/>
    </source>
</evidence>
<sequence>MIFIGGVTEKAKTIEEGMFHCPICKQQRQYIHREYRNYISLFFIPLIPINRTGENVTCKYCNTPMPISVLSK</sequence>
<feature type="domain" description="Zinc-ribbon 15" evidence="1">
    <location>
        <begin position="20"/>
        <end position="68"/>
    </location>
</feature>